<sequence>MAERPRFLHGLLRGLLSLGVMAIGYAPREWWDKPGEEWWERPDLPQPAAGTESRAGAESPALTFRRVPAVHQEFVPSWHPER</sequence>
<dbReference type="EMBL" id="JAVREL010000001">
    <property type="protein sequence ID" value="MDT0341651.1"/>
    <property type="molecule type" value="Genomic_DNA"/>
</dbReference>
<name>A0ABU2MJ76_9ACTN</name>
<organism evidence="2 3">
    <name type="scientific">Streptomyces litchfieldiae</name>
    <dbReference type="NCBI Taxonomy" id="3075543"/>
    <lineage>
        <taxon>Bacteria</taxon>
        <taxon>Bacillati</taxon>
        <taxon>Actinomycetota</taxon>
        <taxon>Actinomycetes</taxon>
        <taxon>Kitasatosporales</taxon>
        <taxon>Streptomycetaceae</taxon>
        <taxon>Streptomyces</taxon>
    </lineage>
</organism>
<evidence type="ECO:0000313" key="2">
    <source>
        <dbReference type="EMBL" id="MDT0341651.1"/>
    </source>
</evidence>
<evidence type="ECO:0008006" key="4">
    <source>
        <dbReference type="Google" id="ProtNLM"/>
    </source>
</evidence>
<protein>
    <recommendedName>
        <fullName evidence="4">Secreted protein</fullName>
    </recommendedName>
</protein>
<comment type="caution">
    <text evidence="2">The sequence shown here is derived from an EMBL/GenBank/DDBJ whole genome shotgun (WGS) entry which is preliminary data.</text>
</comment>
<accession>A0ABU2MJ76</accession>
<gene>
    <name evidence="2" type="ORF">RM590_03205</name>
</gene>
<dbReference type="Proteomes" id="UP001183246">
    <property type="component" value="Unassembled WGS sequence"/>
</dbReference>
<evidence type="ECO:0000256" key="1">
    <source>
        <dbReference type="SAM" id="MobiDB-lite"/>
    </source>
</evidence>
<reference evidence="3" key="1">
    <citation type="submission" date="2023-07" db="EMBL/GenBank/DDBJ databases">
        <title>30 novel species of actinomycetes from the DSMZ collection.</title>
        <authorList>
            <person name="Nouioui I."/>
        </authorList>
    </citation>
    <scope>NUCLEOTIDE SEQUENCE [LARGE SCALE GENOMIC DNA]</scope>
    <source>
        <strain evidence="3">DSM 44938</strain>
    </source>
</reference>
<dbReference type="RefSeq" id="WP_311702771.1">
    <property type="nucleotide sequence ID" value="NZ_JAVREL010000001.1"/>
</dbReference>
<keyword evidence="3" id="KW-1185">Reference proteome</keyword>
<proteinExistence type="predicted"/>
<feature type="region of interest" description="Disordered" evidence="1">
    <location>
        <begin position="41"/>
        <end position="62"/>
    </location>
</feature>
<evidence type="ECO:0000313" key="3">
    <source>
        <dbReference type="Proteomes" id="UP001183246"/>
    </source>
</evidence>